<evidence type="ECO:0000313" key="7">
    <source>
        <dbReference type="Proteomes" id="UP000824469"/>
    </source>
</evidence>
<gene>
    <name evidence="6" type="ORF">KI387_029315</name>
</gene>
<dbReference type="Proteomes" id="UP000824469">
    <property type="component" value="Unassembled WGS sequence"/>
</dbReference>
<dbReference type="InterPro" id="IPR001906">
    <property type="entry name" value="Terpene_synth_N"/>
</dbReference>
<dbReference type="InterPro" id="IPR050148">
    <property type="entry name" value="Terpene_synthase-like"/>
</dbReference>
<dbReference type="Gene3D" id="1.50.10.130">
    <property type="entry name" value="Terpene synthase, N-terminal domain"/>
    <property type="match status" value="1"/>
</dbReference>
<evidence type="ECO:0000256" key="2">
    <source>
        <dbReference type="ARBA" id="ARBA00022723"/>
    </source>
</evidence>
<dbReference type="EMBL" id="JAHRHJ020000010">
    <property type="protein sequence ID" value="KAH9297633.1"/>
    <property type="molecule type" value="Genomic_DNA"/>
</dbReference>
<dbReference type="PANTHER" id="PTHR31739:SF25">
    <property type="entry name" value="(E,E)-GERANYLLINALOOL SYNTHASE"/>
    <property type="match status" value="1"/>
</dbReference>
<feature type="non-terminal residue" evidence="6">
    <location>
        <position position="1"/>
    </location>
</feature>
<protein>
    <recommendedName>
        <fullName evidence="5">Terpene synthase N-terminal domain-containing protein</fullName>
    </recommendedName>
</protein>
<proteinExistence type="predicted"/>
<evidence type="ECO:0000313" key="6">
    <source>
        <dbReference type="EMBL" id="KAH9297633.1"/>
    </source>
</evidence>
<dbReference type="GO" id="GO:0016102">
    <property type="term" value="P:diterpenoid biosynthetic process"/>
    <property type="evidence" value="ECO:0007669"/>
    <property type="project" value="TreeGrafter"/>
</dbReference>
<dbReference type="AlphaFoldDB" id="A0AA38CIY7"/>
<dbReference type="Pfam" id="PF01397">
    <property type="entry name" value="Terpene_synth"/>
    <property type="match status" value="1"/>
</dbReference>
<dbReference type="FunFam" id="1.50.10.130:FF:000002">
    <property type="entry name" value="Ent-copalyl diphosphate synthase, chloroplastic"/>
    <property type="match status" value="1"/>
</dbReference>
<dbReference type="SUPFAM" id="SSF48239">
    <property type="entry name" value="Terpenoid cyclases/Protein prenyltransferases"/>
    <property type="match status" value="1"/>
</dbReference>
<organism evidence="6 7">
    <name type="scientific">Taxus chinensis</name>
    <name type="common">Chinese yew</name>
    <name type="synonym">Taxus wallichiana var. chinensis</name>
    <dbReference type="NCBI Taxonomy" id="29808"/>
    <lineage>
        <taxon>Eukaryota</taxon>
        <taxon>Viridiplantae</taxon>
        <taxon>Streptophyta</taxon>
        <taxon>Embryophyta</taxon>
        <taxon>Tracheophyta</taxon>
        <taxon>Spermatophyta</taxon>
        <taxon>Pinopsida</taxon>
        <taxon>Pinidae</taxon>
        <taxon>Conifers II</taxon>
        <taxon>Cupressales</taxon>
        <taxon>Taxaceae</taxon>
        <taxon>Taxus</taxon>
    </lineage>
</organism>
<dbReference type="InterPro" id="IPR008949">
    <property type="entry name" value="Isoprenoid_synthase_dom_sf"/>
</dbReference>
<evidence type="ECO:0000256" key="4">
    <source>
        <dbReference type="ARBA" id="ARBA00023239"/>
    </source>
</evidence>
<accession>A0AA38CIY7</accession>
<dbReference type="PANTHER" id="PTHR31739">
    <property type="entry name" value="ENT-COPALYL DIPHOSPHATE SYNTHASE, CHLOROPLASTIC"/>
    <property type="match status" value="1"/>
</dbReference>
<keyword evidence="3" id="KW-0460">Magnesium</keyword>
<dbReference type="SUPFAM" id="SSF48576">
    <property type="entry name" value="Terpenoid synthases"/>
    <property type="match status" value="1"/>
</dbReference>
<keyword evidence="7" id="KW-1185">Reference proteome</keyword>
<keyword evidence="4" id="KW-0456">Lyase</keyword>
<comment type="caution">
    <text evidence="6">The sequence shown here is derived from an EMBL/GenBank/DDBJ whole genome shotgun (WGS) entry which is preliminary data.</text>
</comment>
<dbReference type="GO" id="GO:0000287">
    <property type="term" value="F:magnesium ion binding"/>
    <property type="evidence" value="ECO:0007669"/>
    <property type="project" value="TreeGrafter"/>
</dbReference>
<keyword evidence="2" id="KW-0479">Metal-binding</keyword>
<evidence type="ECO:0000256" key="3">
    <source>
        <dbReference type="ARBA" id="ARBA00022842"/>
    </source>
</evidence>
<feature type="non-terminal residue" evidence="6">
    <location>
        <position position="229"/>
    </location>
</feature>
<dbReference type="GO" id="GO:0010597">
    <property type="term" value="P:green leaf volatile biosynthetic process"/>
    <property type="evidence" value="ECO:0007669"/>
    <property type="project" value="UniProtKB-ARBA"/>
</dbReference>
<comment type="cofactor">
    <cofactor evidence="1">
        <name>Mg(2+)</name>
        <dbReference type="ChEBI" id="CHEBI:18420"/>
    </cofactor>
</comment>
<reference evidence="6 7" key="1">
    <citation type="journal article" date="2021" name="Nat. Plants">
        <title>The Taxus genome provides insights into paclitaxel biosynthesis.</title>
        <authorList>
            <person name="Xiong X."/>
            <person name="Gou J."/>
            <person name="Liao Q."/>
            <person name="Li Y."/>
            <person name="Zhou Q."/>
            <person name="Bi G."/>
            <person name="Li C."/>
            <person name="Du R."/>
            <person name="Wang X."/>
            <person name="Sun T."/>
            <person name="Guo L."/>
            <person name="Liang H."/>
            <person name="Lu P."/>
            <person name="Wu Y."/>
            <person name="Zhang Z."/>
            <person name="Ro D.K."/>
            <person name="Shang Y."/>
            <person name="Huang S."/>
            <person name="Yan J."/>
        </authorList>
    </citation>
    <scope>NUCLEOTIDE SEQUENCE [LARGE SCALE GENOMIC DNA]</scope>
    <source>
        <strain evidence="6">Ta-2019</strain>
    </source>
</reference>
<evidence type="ECO:0000259" key="5">
    <source>
        <dbReference type="Pfam" id="PF01397"/>
    </source>
</evidence>
<evidence type="ECO:0000256" key="1">
    <source>
        <dbReference type="ARBA" id="ARBA00001946"/>
    </source>
</evidence>
<dbReference type="InterPro" id="IPR036965">
    <property type="entry name" value="Terpene_synth_N_sf"/>
</dbReference>
<feature type="domain" description="Terpene synthase N-terminal" evidence="5">
    <location>
        <begin position="8"/>
        <end position="171"/>
    </location>
</feature>
<name>A0AA38CIY7_TAXCH</name>
<sequence>APYYSELAEKLIGEIKEVFNAMGAAQIGTPCAESICERLVMVDSIERLGIDRHFQKEITEQLDYVFRYWKKCDKDLNTTVLGLRILRLHRYEVSSDVLEEFKSKNGGLFCSSTISEQEIKSVLNLFRASLIAFPMEKVMEEAKAFATAYLNQSLHNSEMSSNLSREITFNLEYGWYSNLPRIEARNYIDIYGENNSWAKVPHNKKLLYLAKLDFNIVQSIHQRELKDLS</sequence>
<dbReference type="OMA" id="THQLEKS"/>
<dbReference type="InterPro" id="IPR008930">
    <property type="entry name" value="Terpenoid_cyclase/PrenylTrfase"/>
</dbReference>
<dbReference type="GO" id="GO:0010333">
    <property type="term" value="F:terpene synthase activity"/>
    <property type="evidence" value="ECO:0007669"/>
    <property type="project" value="InterPro"/>
</dbReference>